<dbReference type="InterPro" id="IPR050428">
    <property type="entry name" value="TCS_sensor_his_kinase"/>
</dbReference>
<dbReference type="Pfam" id="PF22673">
    <property type="entry name" value="MCP-like_PDC_1"/>
    <property type="match status" value="1"/>
</dbReference>
<name>A0A1M7M9N2_XYLRU</name>
<comment type="catalytic activity">
    <reaction evidence="1">
        <text>ATP + protein L-histidine = ADP + protein N-phospho-L-histidine.</text>
        <dbReference type="EC" id="2.7.13.3"/>
    </reaction>
</comment>
<dbReference type="EC" id="2.7.13.3" evidence="2"/>
<gene>
    <name evidence="9" type="ORF">SAMN04488494_2823</name>
</gene>
<evidence type="ECO:0000259" key="8">
    <source>
        <dbReference type="PROSITE" id="PS50885"/>
    </source>
</evidence>
<feature type="transmembrane region" description="Helical" evidence="7">
    <location>
        <begin position="39"/>
        <end position="59"/>
    </location>
</feature>
<evidence type="ECO:0000256" key="4">
    <source>
        <dbReference type="ARBA" id="ARBA00022679"/>
    </source>
</evidence>
<dbReference type="PROSITE" id="PS50885">
    <property type="entry name" value="HAMP"/>
    <property type="match status" value="1"/>
</dbReference>
<keyword evidence="7" id="KW-0472">Membrane</keyword>
<evidence type="ECO:0000313" key="10">
    <source>
        <dbReference type="Proteomes" id="UP000184280"/>
    </source>
</evidence>
<dbReference type="Gene3D" id="6.10.340.10">
    <property type="match status" value="1"/>
</dbReference>
<protein>
    <recommendedName>
        <fullName evidence="2">histidine kinase</fullName>
        <ecNumber evidence="2">2.7.13.3</ecNumber>
    </recommendedName>
</protein>
<dbReference type="Pfam" id="PF00672">
    <property type="entry name" value="HAMP"/>
    <property type="match status" value="1"/>
</dbReference>
<keyword evidence="7" id="KW-0812">Transmembrane</keyword>
<dbReference type="AlphaFoldDB" id="A0A1M7M9N2"/>
<keyword evidence="7" id="KW-1133">Transmembrane helix</keyword>
<evidence type="ECO:0000256" key="5">
    <source>
        <dbReference type="ARBA" id="ARBA00022777"/>
    </source>
</evidence>
<evidence type="ECO:0000256" key="3">
    <source>
        <dbReference type="ARBA" id="ARBA00022553"/>
    </source>
</evidence>
<keyword evidence="4" id="KW-0808">Transferase</keyword>
<dbReference type="GO" id="GO:0005886">
    <property type="term" value="C:plasma membrane"/>
    <property type="evidence" value="ECO:0007669"/>
    <property type="project" value="TreeGrafter"/>
</dbReference>
<keyword evidence="6" id="KW-0902">Two-component regulatory system</keyword>
<dbReference type="GO" id="GO:0004673">
    <property type="term" value="F:protein histidine kinase activity"/>
    <property type="evidence" value="ECO:0007669"/>
    <property type="project" value="UniProtKB-EC"/>
</dbReference>
<reference evidence="9 10" key="1">
    <citation type="submission" date="2016-11" db="EMBL/GenBank/DDBJ databases">
        <authorList>
            <person name="Jaros S."/>
            <person name="Januszkiewicz K."/>
            <person name="Wedrychowicz H."/>
        </authorList>
    </citation>
    <scope>NUCLEOTIDE SEQUENCE [LARGE SCALE GENOMIC DNA]</scope>
    <source>
        <strain evidence="9 10">BPI-34</strain>
    </source>
</reference>
<organism evidence="9 10">
    <name type="scientific">Xylanibacter ruminicola</name>
    <name type="common">Prevotella ruminicola</name>
    <dbReference type="NCBI Taxonomy" id="839"/>
    <lineage>
        <taxon>Bacteria</taxon>
        <taxon>Pseudomonadati</taxon>
        <taxon>Bacteroidota</taxon>
        <taxon>Bacteroidia</taxon>
        <taxon>Bacteroidales</taxon>
        <taxon>Prevotellaceae</taxon>
        <taxon>Xylanibacter</taxon>
    </lineage>
</organism>
<keyword evidence="3" id="KW-0597">Phosphoprotein</keyword>
<keyword evidence="5" id="KW-0418">Kinase</keyword>
<evidence type="ECO:0000313" key="9">
    <source>
        <dbReference type="EMBL" id="SHM87423.1"/>
    </source>
</evidence>
<accession>A0A1M7M9N2</accession>
<dbReference type="Proteomes" id="UP000184280">
    <property type="component" value="Unassembled WGS sequence"/>
</dbReference>
<dbReference type="PANTHER" id="PTHR45436:SF5">
    <property type="entry name" value="SENSOR HISTIDINE KINASE TRCS"/>
    <property type="match status" value="1"/>
</dbReference>
<feature type="domain" description="HAMP" evidence="8">
    <location>
        <begin position="366"/>
        <end position="420"/>
    </location>
</feature>
<dbReference type="GO" id="GO:0000160">
    <property type="term" value="P:phosphorelay signal transduction system"/>
    <property type="evidence" value="ECO:0007669"/>
    <property type="project" value="UniProtKB-KW"/>
</dbReference>
<evidence type="ECO:0000256" key="2">
    <source>
        <dbReference type="ARBA" id="ARBA00012438"/>
    </source>
</evidence>
<feature type="transmembrane region" description="Helical" evidence="7">
    <location>
        <begin position="341"/>
        <end position="365"/>
    </location>
</feature>
<sequence>MVKKNIFHTFAQVQFQSINIVQNMSKLTAKIKRDLPLRISLMIVLAMTLLLTVTLLVMLHSSRNSMKDDALNRATYTLDRATNNIDNILLSVEETAGNIYFNMKFDDPERMYTYAHKIVETNPYVSGCVIAFKPGYFKGHDLFMVYAHSTDSTHQDHSTANIVHSNSFGTKPYTEQIWFNRPIGKNRAMWMNPLLGMKSDIEPLTSFCAPILDANHSPIGVISVHVPLQLLSSIISAARPSPNSYCALIDNDGSFIVDPTAGYLSKIKAFNLPGISVQEAVKTMMSGNKGYLPFDIDGRKFYLFYQPFRMAKVPYRTLITNPGWSIGVAFSENDIFGEYNALFNFVIIIAIVGMVLMYLHTRLIIRHRLKPLRMLTELTDRIAHGQYNEPLPSRHRNKDEIGVLQGHFQQMQRSVAANINELHELTQTIQERSKELHIAYEQAQKADRMKTAFLHNMTDQMVAPSFAIDQDVSALSHFEKETSTQTVSQLVEDIQQNGDTITQILNNLINLSEKEEDLEEKGGKL</sequence>
<evidence type="ECO:0000256" key="1">
    <source>
        <dbReference type="ARBA" id="ARBA00000085"/>
    </source>
</evidence>
<dbReference type="SMART" id="SM00304">
    <property type="entry name" value="HAMP"/>
    <property type="match status" value="1"/>
</dbReference>
<dbReference type="SUPFAM" id="SSF158472">
    <property type="entry name" value="HAMP domain-like"/>
    <property type="match status" value="1"/>
</dbReference>
<dbReference type="EMBL" id="FRCJ01000007">
    <property type="protein sequence ID" value="SHM87423.1"/>
    <property type="molecule type" value="Genomic_DNA"/>
</dbReference>
<evidence type="ECO:0000256" key="6">
    <source>
        <dbReference type="ARBA" id="ARBA00023012"/>
    </source>
</evidence>
<dbReference type="CDD" id="cd06225">
    <property type="entry name" value="HAMP"/>
    <property type="match status" value="1"/>
</dbReference>
<dbReference type="CDD" id="cd12912">
    <property type="entry name" value="PDC2_MCP_like"/>
    <property type="match status" value="1"/>
</dbReference>
<dbReference type="Gene3D" id="3.30.450.20">
    <property type="entry name" value="PAS domain"/>
    <property type="match status" value="1"/>
</dbReference>
<proteinExistence type="predicted"/>
<dbReference type="Gene3D" id="1.10.287.130">
    <property type="match status" value="1"/>
</dbReference>
<evidence type="ECO:0000256" key="7">
    <source>
        <dbReference type="SAM" id="Phobius"/>
    </source>
</evidence>
<dbReference type="InterPro" id="IPR003660">
    <property type="entry name" value="HAMP_dom"/>
</dbReference>
<dbReference type="PANTHER" id="PTHR45436">
    <property type="entry name" value="SENSOR HISTIDINE KINASE YKOH"/>
    <property type="match status" value="1"/>
</dbReference>